<dbReference type="SUPFAM" id="SSF48452">
    <property type="entry name" value="TPR-like"/>
    <property type="match status" value="1"/>
</dbReference>
<feature type="region of interest" description="Disordered" evidence="2">
    <location>
        <begin position="1"/>
        <end position="24"/>
    </location>
</feature>
<evidence type="ECO:0000256" key="2">
    <source>
        <dbReference type="SAM" id="MobiDB-lite"/>
    </source>
</evidence>
<accession>A0A932CQ46</accession>
<feature type="compositionally biased region" description="Basic and acidic residues" evidence="2">
    <location>
        <begin position="1"/>
        <end position="10"/>
    </location>
</feature>
<dbReference type="SMART" id="SM00028">
    <property type="entry name" value="TPR"/>
    <property type="match status" value="2"/>
</dbReference>
<comment type="caution">
    <text evidence="3">The sequence shown here is derived from an EMBL/GenBank/DDBJ whole genome shotgun (WGS) entry which is preliminary data.</text>
</comment>
<dbReference type="PROSITE" id="PS50005">
    <property type="entry name" value="TPR"/>
    <property type="match status" value="2"/>
</dbReference>
<evidence type="ECO:0000313" key="4">
    <source>
        <dbReference type="Proteomes" id="UP000769766"/>
    </source>
</evidence>
<gene>
    <name evidence="3" type="ORF">HYY20_10995</name>
</gene>
<dbReference type="EMBL" id="JACPRF010000333">
    <property type="protein sequence ID" value="MBI2877398.1"/>
    <property type="molecule type" value="Genomic_DNA"/>
</dbReference>
<feature type="repeat" description="TPR" evidence="1">
    <location>
        <begin position="575"/>
        <end position="608"/>
    </location>
</feature>
<dbReference type="AlphaFoldDB" id="A0A932CQ46"/>
<keyword evidence="1" id="KW-0802">TPR repeat</keyword>
<organism evidence="3 4">
    <name type="scientific">Tectimicrobiota bacterium</name>
    <dbReference type="NCBI Taxonomy" id="2528274"/>
    <lineage>
        <taxon>Bacteria</taxon>
        <taxon>Pseudomonadati</taxon>
        <taxon>Nitrospinota/Tectimicrobiota group</taxon>
        <taxon>Candidatus Tectimicrobiota</taxon>
    </lineage>
</organism>
<protein>
    <submittedName>
        <fullName evidence="3">Tetratricopeptide repeat protein</fullName>
    </submittedName>
</protein>
<name>A0A932CQ46_UNCTE</name>
<sequence length="727" mass="80338">MRKALARPEDMEVSQTRLPGGFGKLAPFTPNEGLMMDTPIHPQTLAALKQISEGAGSWRELAQCLEALPQMTLLLSNEDWSNYFQGMNQALERKGIGNVKWSDTPEPPPLGISQGDGRFLPYVFSHSDLANAFAMKNGLIIEENGAYPLLQKGWARGLSELLKKRYGGLILDEGSDHRIVADRPAIAELYAQLTRSRFAELPELFLLTSNGKLALHRKGPGGARAFCYDSEGTAAAGLRLIQSSSPGGAEGLGTRKVPTAVLVQELLSTEVARLIVNRGLIDERPYERQDLEQMLHLLGKRKASPAPSPPPGGNQSGFEIALPPETTLVPCQEGPFLEVWQKLPEVPWLYLPIDVKDNADPGEIIDTEDMLTVANQLFRSSDGMTTGMVYTDHRLFRPGAVVARMKTASALEQFFQAGRVQGVSFNLTMNSAAMSGSAVKDFTYNLPYHFTVFRFVLPRLVGLVTSADPFARSGVAHSAIARQALKADQVYVAYHHAAAAREGGEALDAYYFTELDALMTLRLNQQVTDYLAWYEKRGSNPLFKLYCARALSLSGQPEEALSMIRPFLMHPELGALAWLEQGRAMMIQGDPRGAINGFDECLRRDPEKIEAHLGRGIAYRNLNYQSSNEPGLRVALQAFQKVALKKGYHASEAYFHMGTIYLALGRMAEGEEVTRKSLQLRDTGIARRNLIIFLHARGNVPEAYDEYQFLLQQSPQDAQGLESYFTA</sequence>
<proteinExistence type="predicted"/>
<feature type="repeat" description="TPR" evidence="1">
    <location>
        <begin position="651"/>
        <end position="684"/>
    </location>
</feature>
<evidence type="ECO:0000256" key="1">
    <source>
        <dbReference type="PROSITE-ProRule" id="PRU00339"/>
    </source>
</evidence>
<dbReference type="Gene3D" id="1.25.40.10">
    <property type="entry name" value="Tetratricopeptide repeat domain"/>
    <property type="match status" value="1"/>
</dbReference>
<evidence type="ECO:0000313" key="3">
    <source>
        <dbReference type="EMBL" id="MBI2877398.1"/>
    </source>
</evidence>
<dbReference type="InterPro" id="IPR011990">
    <property type="entry name" value="TPR-like_helical_dom_sf"/>
</dbReference>
<reference evidence="3" key="1">
    <citation type="submission" date="2020-07" db="EMBL/GenBank/DDBJ databases">
        <title>Huge and variable diversity of episymbiotic CPR bacteria and DPANN archaea in groundwater ecosystems.</title>
        <authorList>
            <person name="He C.Y."/>
            <person name="Keren R."/>
            <person name="Whittaker M."/>
            <person name="Farag I.F."/>
            <person name="Doudna J."/>
            <person name="Cate J.H.D."/>
            <person name="Banfield J.F."/>
        </authorList>
    </citation>
    <scope>NUCLEOTIDE SEQUENCE</scope>
    <source>
        <strain evidence="3">NC_groundwater_672_Ag_B-0.1um_62_36</strain>
    </source>
</reference>
<dbReference type="Proteomes" id="UP000769766">
    <property type="component" value="Unassembled WGS sequence"/>
</dbReference>
<dbReference type="InterPro" id="IPR019734">
    <property type="entry name" value="TPR_rpt"/>
</dbReference>